<organism evidence="1 2">
    <name type="scientific">Streptococcus constellatus</name>
    <dbReference type="NCBI Taxonomy" id="76860"/>
    <lineage>
        <taxon>Bacteria</taxon>
        <taxon>Bacillati</taxon>
        <taxon>Bacillota</taxon>
        <taxon>Bacilli</taxon>
        <taxon>Lactobacillales</taxon>
        <taxon>Streptococcaceae</taxon>
        <taxon>Streptococcus</taxon>
        <taxon>Streptococcus anginosus group</taxon>
    </lineage>
</organism>
<accession>A0A0C1K3D7</accession>
<dbReference type="EMBL" id="JWIY01000005">
    <property type="protein sequence ID" value="KIC77306.1"/>
    <property type="molecule type" value="Genomic_DNA"/>
</dbReference>
<gene>
    <name evidence="1" type="ORF">RN79_09645</name>
</gene>
<protein>
    <submittedName>
        <fullName evidence="1">Uncharacterized protein</fullName>
    </submittedName>
</protein>
<dbReference type="RefSeq" id="WP_039677841.1">
    <property type="nucleotide sequence ID" value="NZ_JWIY01000005.1"/>
</dbReference>
<dbReference type="AlphaFoldDB" id="A0A0C1K3D7"/>
<dbReference type="Proteomes" id="UP000031339">
    <property type="component" value="Unassembled WGS sequence"/>
</dbReference>
<reference evidence="1 2" key="1">
    <citation type="submission" date="2014-12" db="EMBL/GenBank/DDBJ databases">
        <title>Partial genome sequence of Streptococcus constellatus KCOM 1650 (= ChDC B144).</title>
        <authorList>
            <person name="Kook J.-K."/>
            <person name="Park S.-N."/>
            <person name="Lim Y.K."/>
            <person name="Jo E."/>
        </authorList>
    </citation>
    <scope>NUCLEOTIDE SEQUENCE [LARGE SCALE GENOMIC DNA]</scope>
    <source>
        <strain evidence="1 2">KCOM 1650</strain>
    </source>
</reference>
<proteinExistence type="predicted"/>
<comment type="caution">
    <text evidence="1">The sequence shown here is derived from an EMBL/GenBank/DDBJ whole genome shotgun (WGS) entry which is preliminary data.</text>
</comment>
<evidence type="ECO:0000313" key="1">
    <source>
        <dbReference type="EMBL" id="KIC77306.1"/>
    </source>
</evidence>
<name>A0A0C1K3D7_STRCV</name>
<sequence>MEFINRRDELDKLKNEYKQHLKTGKSQVYIIRANSGIGKSEFIKEITKDFSQIPIEILHLDDTENSSTFRRFVIELDKVSQFYGYLDFKAFYTKKINSSKALQLLLKVSSFFGQAFIGMVSKENGIESITSEVNLPSLIAEPREYETFILKAQTENLFEYAKYVLAHENLYFNFPNASIIDQESLDLLNKLIVKSEGSLFIFECADKKVENSFKNSRNIILRTYQLEKLSDEHIKLYINLLSNQLALQAEQINFTTLQDSIRKGDLSEISLILKDFSDRLKEDKASKLQSIYQIIENISQTQLVFLLFVFYTKRKLSLTDLKEIMLETDKTFSQEDIDFLLEKGLLDQVENFAFLPNSVSEIISQETYFKKERTFVGSILIRFLNLKLSQTNEFVYLDTLVDYYICSKYFLQIKLILPKIQERLLNFDSQQGRKEYFEIFYLNRQRFIEEDSFFALSLAKIAYDANLYYEALEFIKLSTEVTAEIIFAKSLILNRCELFPESIKYIQENIMNLSEQSSQFFKLSLIKLMNLIQLERRDEAKTIFENIKLQVDNPYYPFLIRISNVFEFSFSERLRKVEEISGRIYSLENAEFSGLNAIYLSYLYAVNGKINDAEEQLDKARDFFGDSLIYNHMILHNEATIKFHNNDIDESIPELLNNAKLTAYDQYDLLAIYNNLLVYYILSDQVADINCQMLVYELEDLLNETGFKRFIDKIYYNLCHYYYRMYNSEKVEMYCNKLSDNQIKNFTDYKMKLMYETSWKLPFNLNDK</sequence>
<evidence type="ECO:0000313" key="2">
    <source>
        <dbReference type="Proteomes" id="UP000031339"/>
    </source>
</evidence>